<comment type="caution">
    <text evidence="2">The sequence shown here is derived from an EMBL/GenBank/DDBJ whole genome shotgun (WGS) entry which is preliminary data.</text>
</comment>
<dbReference type="Proteomes" id="UP000531594">
    <property type="component" value="Unassembled WGS sequence"/>
</dbReference>
<accession>A0A7X0HTQ6</accession>
<feature type="chain" id="PRO_5039533929" evidence="1">
    <location>
        <begin position="19"/>
        <end position="310"/>
    </location>
</feature>
<organism evidence="2 3">
    <name type="scientific">Bacillus benzoevorans</name>
    <dbReference type="NCBI Taxonomy" id="1456"/>
    <lineage>
        <taxon>Bacteria</taxon>
        <taxon>Bacillati</taxon>
        <taxon>Bacillota</taxon>
        <taxon>Bacilli</taxon>
        <taxon>Bacillales</taxon>
        <taxon>Bacillaceae</taxon>
        <taxon>Bacillus</taxon>
    </lineage>
</organism>
<evidence type="ECO:0000313" key="3">
    <source>
        <dbReference type="Proteomes" id="UP000531594"/>
    </source>
</evidence>
<dbReference type="EMBL" id="JACHGK010000012">
    <property type="protein sequence ID" value="MBB6446694.1"/>
    <property type="molecule type" value="Genomic_DNA"/>
</dbReference>
<reference evidence="2 3" key="1">
    <citation type="submission" date="2020-08" db="EMBL/GenBank/DDBJ databases">
        <title>Genomic Encyclopedia of Type Strains, Phase IV (KMG-IV): sequencing the most valuable type-strain genomes for metagenomic binning, comparative biology and taxonomic classification.</title>
        <authorList>
            <person name="Goeker M."/>
        </authorList>
    </citation>
    <scope>NUCLEOTIDE SEQUENCE [LARGE SCALE GENOMIC DNA]</scope>
    <source>
        <strain evidence="2 3">DSM 5391</strain>
    </source>
</reference>
<name>A0A7X0HTQ6_9BACI</name>
<evidence type="ECO:0000313" key="2">
    <source>
        <dbReference type="EMBL" id="MBB6446694.1"/>
    </source>
</evidence>
<dbReference type="RefSeq" id="WP_184527919.1">
    <property type="nucleotide sequence ID" value="NZ_JACHGK010000012.1"/>
</dbReference>
<keyword evidence="1" id="KW-0732">Signal</keyword>
<dbReference type="PROSITE" id="PS51257">
    <property type="entry name" value="PROKAR_LIPOPROTEIN"/>
    <property type="match status" value="1"/>
</dbReference>
<sequence length="310" mass="35083">MRKLTALIGLCLFFFVTACSSQQTNSKPFEQMAKASGENHLISYYETLELKEKIESSVIKKVFKKYGEPDGYEFNINRTAKEAVLVIRPISEKKYSTMAIELEKALYEALQGSEYSEYTVKVIPLWNKTNNTSRLIEEDNITKAVFQEMNSSQQMIVQPGIQFAATDGRIAVLDLTFTVNGAQITDPYQINQYAKEFYRLSAEKGFRADKADVYFLNNGNVDWRTKFIPAVVKGLKETEELPVTSVTIVSEKDPIIINTSFSSTDTSSRETVKRIEKLVNEFLQYEKIKKSFTGPISISVLGTDGTILNK</sequence>
<gene>
    <name evidence="2" type="ORF">HNR53_003354</name>
</gene>
<dbReference type="AlphaFoldDB" id="A0A7X0HTQ6"/>
<keyword evidence="3" id="KW-1185">Reference proteome</keyword>
<protein>
    <submittedName>
        <fullName evidence="2">Uncharacterized protein</fullName>
    </submittedName>
</protein>
<feature type="signal peptide" evidence="1">
    <location>
        <begin position="1"/>
        <end position="18"/>
    </location>
</feature>
<proteinExistence type="predicted"/>
<evidence type="ECO:0000256" key="1">
    <source>
        <dbReference type="SAM" id="SignalP"/>
    </source>
</evidence>